<evidence type="ECO:0000313" key="2">
    <source>
        <dbReference type="Proteomes" id="UP000287651"/>
    </source>
</evidence>
<sequence>PGQGKVIAPIVRFKHSNDELTRLSAVLLPLEELEGLLLSRGYQPGLVLVVDSTLLEEGSGIMSNQYNFPVFLLSPEAKSVVQEVVCLCFGYQILVHIDY</sequence>
<evidence type="ECO:0000313" key="1">
    <source>
        <dbReference type="EMBL" id="RRT63492.1"/>
    </source>
</evidence>
<dbReference type="AlphaFoldDB" id="A0A426ZHN5"/>
<dbReference type="EMBL" id="AMZH03006576">
    <property type="protein sequence ID" value="RRT63492.1"/>
    <property type="molecule type" value="Genomic_DNA"/>
</dbReference>
<protein>
    <submittedName>
        <fullName evidence="1">Uncharacterized protein</fullName>
    </submittedName>
</protein>
<comment type="caution">
    <text evidence="1">The sequence shown here is derived from an EMBL/GenBank/DDBJ whole genome shotgun (WGS) entry which is preliminary data.</text>
</comment>
<reference evidence="1 2" key="1">
    <citation type="journal article" date="2014" name="Agronomy (Basel)">
        <title>A Draft Genome Sequence for Ensete ventricosum, the Drought-Tolerant Tree Against Hunger.</title>
        <authorList>
            <person name="Harrison J."/>
            <person name="Moore K.A."/>
            <person name="Paszkiewicz K."/>
            <person name="Jones T."/>
            <person name="Grant M."/>
            <person name="Ambacheew D."/>
            <person name="Muzemil S."/>
            <person name="Studholme D.J."/>
        </authorList>
    </citation>
    <scope>NUCLEOTIDE SEQUENCE [LARGE SCALE GENOMIC DNA]</scope>
</reference>
<organism evidence="1 2">
    <name type="scientific">Ensete ventricosum</name>
    <name type="common">Abyssinian banana</name>
    <name type="synonym">Musa ensete</name>
    <dbReference type="NCBI Taxonomy" id="4639"/>
    <lineage>
        <taxon>Eukaryota</taxon>
        <taxon>Viridiplantae</taxon>
        <taxon>Streptophyta</taxon>
        <taxon>Embryophyta</taxon>
        <taxon>Tracheophyta</taxon>
        <taxon>Spermatophyta</taxon>
        <taxon>Magnoliopsida</taxon>
        <taxon>Liliopsida</taxon>
        <taxon>Zingiberales</taxon>
        <taxon>Musaceae</taxon>
        <taxon>Ensete</taxon>
    </lineage>
</organism>
<feature type="non-terminal residue" evidence="1">
    <location>
        <position position="1"/>
    </location>
</feature>
<proteinExistence type="predicted"/>
<gene>
    <name evidence="1" type="ORF">B296_00020300</name>
</gene>
<dbReference type="Proteomes" id="UP000287651">
    <property type="component" value="Unassembled WGS sequence"/>
</dbReference>
<accession>A0A426ZHN5</accession>
<name>A0A426ZHN5_ENSVE</name>